<protein>
    <submittedName>
        <fullName evidence="6">Glycoside hydrolase family 38 C-terminal domain-containing protein</fullName>
    </submittedName>
</protein>
<keyword evidence="4" id="KW-0326">Glycosidase</keyword>
<dbReference type="FunFam" id="3.20.110.10:FF:000002">
    <property type="entry name" value="alpha-mannosidase 2C1 isoform X1"/>
    <property type="match status" value="1"/>
</dbReference>
<keyword evidence="7" id="KW-1185">Reference proteome</keyword>
<dbReference type="Pfam" id="PF07748">
    <property type="entry name" value="Glyco_hydro_38C"/>
    <property type="match status" value="1"/>
</dbReference>
<dbReference type="InterPro" id="IPR037094">
    <property type="entry name" value="Glyco_hydro_38_cen_sf"/>
</dbReference>
<keyword evidence="2" id="KW-0479">Metal-binding</keyword>
<dbReference type="SUPFAM" id="SSF88688">
    <property type="entry name" value="Families 57/38 glycoside transferase middle domain"/>
    <property type="match status" value="1"/>
</dbReference>
<dbReference type="InterPro" id="IPR011682">
    <property type="entry name" value="Glyco_hydro_38_C"/>
</dbReference>
<proteinExistence type="inferred from homology"/>
<dbReference type="InterPro" id="IPR028995">
    <property type="entry name" value="Glyco_hydro_57/38_cen_sf"/>
</dbReference>
<dbReference type="GO" id="GO:0016798">
    <property type="term" value="F:hydrolase activity, acting on glycosyl bonds"/>
    <property type="evidence" value="ECO:0007669"/>
    <property type="project" value="UniProtKB-KW"/>
</dbReference>
<dbReference type="FunFam" id="1.20.1270.50:FF:000004">
    <property type="entry name" value="alpha-mannosidase 2C1 isoform X1"/>
    <property type="match status" value="1"/>
</dbReference>
<dbReference type="Proteomes" id="UP001529235">
    <property type="component" value="Unassembled WGS sequence"/>
</dbReference>
<organism evidence="6 7">
    <name type="scientific">Ignisphaera cupida</name>
    <dbReference type="NCBI Taxonomy" id="3050454"/>
    <lineage>
        <taxon>Archaea</taxon>
        <taxon>Thermoproteota</taxon>
        <taxon>Thermoprotei</taxon>
        <taxon>Desulfurococcales</taxon>
        <taxon>Desulfurococcaceae</taxon>
        <taxon>Ignisphaera</taxon>
    </lineage>
</organism>
<feature type="domain" description="Glycoside hydrolase family 38 central" evidence="5">
    <location>
        <begin position="531"/>
        <end position="609"/>
    </location>
</feature>
<comment type="caution">
    <text evidence="6">The sequence shown here is derived from an EMBL/GenBank/DDBJ whole genome shotgun (WGS) entry which is preliminary data.</text>
</comment>
<evidence type="ECO:0000256" key="1">
    <source>
        <dbReference type="ARBA" id="ARBA00009792"/>
    </source>
</evidence>
<dbReference type="Pfam" id="PF01074">
    <property type="entry name" value="Glyco_hydro_38N"/>
    <property type="match status" value="1"/>
</dbReference>
<evidence type="ECO:0000313" key="6">
    <source>
        <dbReference type="EMBL" id="MDK6028480.1"/>
    </source>
</evidence>
<reference evidence="6 7" key="1">
    <citation type="submission" date="2023-05" db="EMBL/GenBank/DDBJ databases">
        <title>A new hyperthermophilic archaea 'Ignisphaera cupida' sp. nov. and description of the family 'Ignisphaeraceae' fam. nov.</title>
        <authorList>
            <person name="Podosokorskaya O.A."/>
            <person name="Elcheninov A.G."/>
            <person name="Klukina A."/>
            <person name="Merkel A.Y."/>
        </authorList>
    </citation>
    <scope>NUCLEOTIDE SEQUENCE [LARGE SCALE GENOMIC DNA]</scope>
    <source>
        <strain evidence="6 7">4213-co</strain>
    </source>
</reference>
<evidence type="ECO:0000256" key="4">
    <source>
        <dbReference type="ARBA" id="ARBA00023295"/>
    </source>
</evidence>
<evidence type="ECO:0000259" key="5">
    <source>
        <dbReference type="SMART" id="SM00872"/>
    </source>
</evidence>
<name>A0ABD4Z859_9CREN</name>
<dbReference type="Gene3D" id="1.20.1270.50">
    <property type="entry name" value="Glycoside hydrolase family 38, central domain"/>
    <property type="match status" value="1"/>
</dbReference>
<dbReference type="InterPro" id="IPR011330">
    <property type="entry name" value="Glyco_hydro/deAcase_b/a-brl"/>
</dbReference>
<evidence type="ECO:0000313" key="7">
    <source>
        <dbReference type="Proteomes" id="UP001529235"/>
    </source>
</evidence>
<dbReference type="Gene3D" id="3.20.110.10">
    <property type="entry name" value="Glycoside hydrolase 38, N terminal domain"/>
    <property type="match status" value="1"/>
</dbReference>
<dbReference type="SUPFAM" id="SSF88713">
    <property type="entry name" value="Glycoside hydrolase/deacetylase"/>
    <property type="match status" value="1"/>
</dbReference>
<dbReference type="InterPro" id="IPR011013">
    <property type="entry name" value="Gal_mutarotase_sf_dom"/>
</dbReference>
<evidence type="ECO:0000256" key="3">
    <source>
        <dbReference type="ARBA" id="ARBA00022801"/>
    </source>
</evidence>
<dbReference type="GO" id="GO:0046872">
    <property type="term" value="F:metal ion binding"/>
    <property type="evidence" value="ECO:0007669"/>
    <property type="project" value="UniProtKB-KW"/>
</dbReference>
<dbReference type="Gene3D" id="2.60.40.2220">
    <property type="match status" value="1"/>
</dbReference>
<dbReference type="Pfam" id="PF17677">
    <property type="entry name" value="Glyco_hydro38C2"/>
    <property type="match status" value="1"/>
</dbReference>
<dbReference type="PANTHER" id="PTHR46017:SF1">
    <property type="entry name" value="ALPHA-MANNOSIDASE 2C1"/>
    <property type="match status" value="1"/>
</dbReference>
<comment type="similarity">
    <text evidence="1">Belongs to the glycosyl hydrolase 38 family.</text>
</comment>
<gene>
    <name evidence="6" type="ORF">QPL79_03805</name>
</gene>
<dbReference type="InterPro" id="IPR027291">
    <property type="entry name" value="Glyco_hydro_38_N_sf"/>
</dbReference>
<dbReference type="Gene3D" id="2.70.98.30">
    <property type="entry name" value="Golgi alpha-mannosidase II, domain 4"/>
    <property type="match status" value="1"/>
</dbReference>
<accession>A0ABD4Z859</accession>
<dbReference type="AlphaFoldDB" id="A0ABD4Z859"/>
<dbReference type="Pfam" id="PF09261">
    <property type="entry name" value="Alpha-mann_mid"/>
    <property type="match status" value="1"/>
</dbReference>
<evidence type="ECO:0000256" key="2">
    <source>
        <dbReference type="ARBA" id="ARBA00022723"/>
    </source>
</evidence>
<dbReference type="InterPro" id="IPR000602">
    <property type="entry name" value="Glyco_hydro_38_N"/>
</dbReference>
<keyword evidence="3 6" id="KW-0378">Hydrolase</keyword>
<dbReference type="RefSeq" id="WP_285273464.1">
    <property type="nucleotide sequence ID" value="NZ_JASNVW010000002.1"/>
</dbReference>
<dbReference type="SMART" id="SM00872">
    <property type="entry name" value="Alpha-mann_mid"/>
    <property type="match status" value="1"/>
</dbReference>
<dbReference type="CDD" id="cd10789">
    <property type="entry name" value="GH38N_AMII_ER_cytosolic"/>
    <property type="match status" value="1"/>
</dbReference>
<dbReference type="InterPro" id="IPR041147">
    <property type="entry name" value="GH38_C"/>
</dbReference>
<dbReference type="InterPro" id="IPR015341">
    <property type="entry name" value="Glyco_hydro_38_cen"/>
</dbReference>
<dbReference type="PANTHER" id="PTHR46017">
    <property type="entry name" value="ALPHA-MANNOSIDASE 2C1"/>
    <property type="match status" value="1"/>
</dbReference>
<dbReference type="EMBL" id="JASNVW010000002">
    <property type="protein sequence ID" value="MDK6028480.1"/>
    <property type="molecule type" value="Genomic_DNA"/>
</dbReference>
<sequence>MSRRYDLRIAERRAFDLLASSIANYIELDEWFYANEGIRIQLPFAIDSTPDKIHIFRTSIEVPSTNHRWFLKFVVNGNARLRINGENYFGVDEVHTYVPITSGKHDIELIVSPRTLFGLHKWGVIFSKSYVVEVAWNVMKVALKILEILRLVEELPQDSEFRKDLQNLLLNTLRNTRINPSLKQVSIALSLLYESELQKPFMNRMDLRRPYGDYGWLAHVYGIGVLKGYLEDVPATPMNKVIEEARRIDEELSKGFEMLKNKYPKIGTIYAVGHSHIDAAWLWPRSETIEKVLRTFSTITNLLNDYRFAYVQSSAQYYQWVEELDKQLFEKIKKFVSEGKWIIVGGMWIESDTNLVEGESLARQFLYGQRYFLEKFGRIARIGWIPDSFGFSGNLPQIMRKSGVEVFVTHKVMWNDTNKFPYHTFIWRGVDGTEIPVQVLITSYNESATPASIYRYWSLYKHKDSIPFTIYSYGYGDGGGGPTREMLEYIDLANSLPMLPKVEHLVEDSYINELLKNKNAMPTWNGELYVEIHRGTYTTNIDMKNAMAEAEKAIIEMETLSTIAQIIGKYTIDKAYLDNLWKLVLFNQFHDIIPGSSIKEVYDDALNDLKHVIEESSKIISKVIDSISDKHSNKYHIAIANTLPWKVKTVVEIPKGFGIPKNVECQEDSESFKIMAETIPMGITYIELGGDSCKTSEGVRVYEYADGVVMENSYMVVKINGNGDIESIKLKENNVEILREPAKIVAHVDKPGVFDAWDVTDEFFEVRGIELKALDKPKVISKGSLEACVEVVKGFEDSKIIQRICMQKDVSYITIFCRIDWRSKGVLVKHWFKTTTKASKAIYDIPFGVIERSTKMESSWDEAKFEVPAVRWADISDDEKGLAIIAPSRHGYSAKEGDIGLSLIRSPLFPNPWSDLGIHEIIYYIYPHKGNYQVAEVPRIAQEALHKPIAKIVRGIGKEVSVLFVEPPKAIISAFKPSYDGNAYILRIYNPYREPVEITLHFNIHVNKVEETDIIELNRLVELNLTANNVKISLKPFEIKTLKIYI</sequence>
<dbReference type="SUPFAM" id="SSF74650">
    <property type="entry name" value="Galactose mutarotase-like"/>
    <property type="match status" value="1"/>
</dbReference>